<dbReference type="GO" id="GO:0005576">
    <property type="term" value="C:extracellular region"/>
    <property type="evidence" value="ECO:0007669"/>
    <property type="project" value="UniProtKB-SubCell"/>
</dbReference>
<dbReference type="InterPro" id="IPR033131">
    <property type="entry name" value="Pectinesterase_Asp_AS"/>
</dbReference>
<feature type="region of interest" description="Disordered" evidence="16">
    <location>
        <begin position="111"/>
        <end position="131"/>
    </location>
</feature>
<dbReference type="InterPro" id="IPR011050">
    <property type="entry name" value="Pectin_lyase_fold/virulence"/>
</dbReference>
<dbReference type="InterPro" id="IPR020615">
    <property type="entry name" value="Thiolase_acyl_enz_int_AS"/>
</dbReference>
<dbReference type="InterPro" id="IPR012334">
    <property type="entry name" value="Pectin_lyas_fold"/>
</dbReference>
<feature type="domain" description="Pectinesterase catalytic" evidence="18">
    <location>
        <begin position="911"/>
        <end position="1198"/>
    </location>
</feature>
<evidence type="ECO:0000256" key="9">
    <source>
        <dbReference type="ARBA" id="ARBA00022729"/>
    </source>
</evidence>
<evidence type="ECO:0000256" key="5">
    <source>
        <dbReference type="ARBA" id="ARBA00010982"/>
    </source>
</evidence>
<feature type="active site" evidence="15">
    <location>
        <position position="1061"/>
    </location>
</feature>
<evidence type="ECO:0000256" key="4">
    <source>
        <dbReference type="ARBA" id="ARBA00008891"/>
    </source>
</evidence>
<dbReference type="Proteomes" id="UP000757232">
    <property type="component" value="Unassembled WGS sequence"/>
</dbReference>
<evidence type="ECO:0000256" key="12">
    <source>
        <dbReference type="ARBA" id="ARBA00023315"/>
    </source>
</evidence>
<dbReference type="InterPro" id="IPR020617">
    <property type="entry name" value="Thiolase_C"/>
</dbReference>
<evidence type="ECO:0000256" key="6">
    <source>
        <dbReference type="ARBA" id="ARBA00013229"/>
    </source>
</evidence>
<dbReference type="OrthoDB" id="5404651at2759"/>
<dbReference type="SUPFAM" id="SSF51126">
    <property type="entry name" value="Pectin lyase-like"/>
    <property type="match status" value="2"/>
</dbReference>
<dbReference type="GO" id="GO:0042545">
    <property type="term" value="P:cell wall modification"/>
    <property type="evidence" value="ECO:0007669"/>
    <property type="project" value="InterPro"/>
</dbReference>
<reference evidence="20" key="1">
    <citation type="submission" date="2016-06" db="EMBL/GenBank/DDBJ databases">
        <title>Draft Genome sequence of the fungus Inonotus baumii.</title>
        <authorList>
            <person name="Zhu H."/>
            <person name="Lin W."/>
        </authorList>
    </citation>
    <scope>NUCLEOTIDE SEQUENCE</scope>
    <source>
        <strain evidence="20">821</strain>
    </source>
</reference>
<dbReference type="Pfam" id="PF02803">
    <property type="entry name" value="Thiolase_C"/>
    <property type="match status" value="1"/>
</dbReference>
<evidence type="ECO:0000256" key="2">
    <source>
        <dbReference type="ARBA" id="ARBA00004872"/>
    </source>
</evidence>
<keyword evidence="12" id="KW-0012">Acyltransferase</keyword>
<dbReference type="Pfam" id="PF01095">
    <property type="entry name" value="Pectinesterase"/>
    <property type="match status" value="2"/>
</dbReference>
<dbReference type="AlphaFoldDB" id="A0A9Q5NF07"/>
<feature type="compositionally biased region" description="Polar residues" evidence="16">
    <location>
        <begin position="111"/>
        <end position="123"/>
    </location>
</feature>
<comment type="pathway">
    <text evidence="2">Lipid metabolism; fatty acid metabolism.</text>
</comment>
<evidence type="ECO:0000313" key="21">
    <source>
        <dbReference type="Proteomes" id="UP000757232"/>
    </source>
</evidence>
<dbReference type="GO" id="GO:0005777">
    <property type="term" value="C:peroxisome"/>
    <property type="evidence" value="ECO:0007669"/>
    <property type="project" value="TreeGrafter"/>
</dbReference>
<dbReference type="PANTHER" id="PTHR43853:SF10">
    <property type="entry name" value="ACETYL-COA C-ACETYLTRANSFERASE"/>
    <property type="match status" value="1"/>
</dbReference>
<evidence type="ECO:0000256" key="14">
    <source>
        <dbReference type="ARBA" id="ARBA00047928"/>
    </source>
</evidence>
<feature type="domain" description="Thiolase C-terminal" evidence="19">
    <location>
        <begin position="784"/>
        <end position="884"/>
    </location>
</feature>
<comment type="similarity">
    <text evidence="4">Belongs to the pectinesterase family.</text>
</comment>
<evidence type="ECO:0000313" key="20">
    <source>
        <dbReference type="EMBL" id="OCB91714.1"/>
    </source>
</evidence>
<keyword evidence="7" id="KW-0964">Secreted</keyword>
<dbReference type="Pfam" id="PF00108">
    <property type="entry name" value="Thiolase_N"/>
    <property type="match status" value="1"/>
</dbReference>
<keyword evidence="11" id="KW-0063">Aspartyl esterase</keyword>
<evidence type="ECO:0000256" key="15">
    <source>
        <dbReference type="PROSITE-ProRule" id="PRU10040"/>
    </source>
</evidence>
<dbReference type="InterPro" id="IPR000070">
    <property type="entry name" value="Pectinesterase_cat"/>
</dbReference>
<keyword evidence="9" id="KW-0732">Signal</keyword>
<dbReference type="InterPro" id="IPR050215">
    <property type="entry name" value="Thiolase-like_sf_Thiolase"/>
</dbReference>
<dbReference type="NCBIfam" id="TIGR01930">
    <property type="entry name" value="AcCoA-C-Actrans"/>
    <property type="match status" value="1"/>
</dbReference>
<comment type="catalytic activity">
    <reaction evidence="13">
        <text>an acyl-CoA + acetyl-CoA = a 3-oxoacyl-CoA + CoA</text>
        <dbReference type="Rhea" id="RHEA:21564"/>
        <dbReference type="ChEBI" id="CHEBI:57287"/>
        <dbReference type="ChEBI" id="CHEBI:57288"/>
        <dbReference type="ChEBI" id="CHEBI:58342"/>
        <dbReference type="ChEBI" id="CHEBI:90726"/>
        <dbReference type="EC" id="2.3.1.16"/>
    </reaction>
</comment>
<dbReference type="PROSITE" id="PS00098">
    <property type="entry name" value="THIOLASE_1"/>
    <property type="match status" value="1"/>
</dbReference>
<keyword evidence="21" id="KW-1185">Reference proteome</keyword>
<comment type="pathway">
    <text evidence="3">Glycan metabolism; pectin degradation; 2-dehydro-3-deoxy-D-gluconate from pectin: step 1/5.</text>
</comment>
<name>A0A9Q5NF07_SANBA</name>
<evidence type="ECO:0000259" key="19">
    <source>
        <dbReference type="Pfam" id="PF02803"/>
    </source>
</evidence>
<feature type="active site" evidence="15">
    <location>
        <position position="339"/>
    </location>
</feature>
<proteinExistence type="inferred from homology"/>
<evidence type="ECO:0000256" key="10">
    <source>
        <dbReference type="ARBA" id="ARBA00022801"/>
    </source>
</evidence>
<evidence type="ECO:0000256" key="11">
    <source>
        <dbReference type="ARBA" id="ARBA00023085"/>
    </source>
</evidence>
<dbReference type="CDD" id="cd00751">
    <property type="entry name" value="thiolase"/>
    <property type="match status" value="1"/>
</dbReference>
<evidence type="ECO:0000259" key="18">
    <source>
        <dbReference type="Pfam" id="PF01095"/>
    </source>
</evidence>
<dbReference type="PROSITE" id="PS00503">
    <property type="entry name" value="PECTINESTERASE_2"/>
    <property type="match status" value="2"/>
</dbReference>
<evidence type="ECO:0000256" key="3">
    <source>
        <dbReference type="ARBA" id="ARBA00005184"/>
    </source>
</evidence>
<dbReference type="FunFam" id="2.160.20.10:FF:000014">
    <property type="entry name" value="Pectinesterase"/>
    <property type="match status" value="1"/>
</dbReference>
<organism evidence="20 21">
    <name type="scientific">Sanghuangporus baumii</name>
    <name type="common">Phellinus baumii</name>
    <dbReference type="NCBI Taxonomy" id="108892"/>
    <lineage>
        <taxon>Eukaryota</taxon>
        <taxon>Fungi</taxon>
        <taxon>Dikarya</taxon>
        <taxon>Basidiomycota</taxon>
        <taxon>Agaricomycotina</taxon>
        <taxon>Agaricomycetes</taxon>
        <taxon>Hymenochaetales</taxon>
        <taxon>Hymenochaetaceae</taxon>
        <taxon>Sanghuangporus</taxon>
    </lineage>
</organism>
<keyword evidence="10" id="KW-0378">Hydrolase</keyword>
<comment type="subcellular location">
    <subcellularLocation>
        <location evidence="1">Secreted</location>
    </subcellularLocation>
</comment>
<sequence>MSLALSPLRATLFSLSNLVLRPAPTWTFLRPAAFLAPFSLAIPSWSSLLELFPSIVLAVPKKKVSHSRKAMRSAHKGLRDKSSVHRQLSWLRFGKTSTPPLPELLFTNKPSAQAGSQGLSTNRTGEDNVKGKVGAQVRDERCYSLLACHVDILILIRNKERTAFLAEMSDLHVEVLLLERHLLQELWLWTPVLRAQDNTKQLPRLLLLFRMMALHNPGMYNEQLLIDRSGSVTLYGCTTDTMDYSKNQVVITHSESQIEAGSDDESGILRIKSDNVSVYDSDVRNDYSESGKIAQAIVVSATGSQFGAYACRFFSYQDILLAQSGTQVYLMPYIEGAVDYIFGQHAQAFFEGNTIASKGAGYITANGRPGDSDSSIYVFNKNDIVASSDAFTNVTSKAYLGRSWSACTNSSTYFQGCLPELKHRELQLNSAIWSEWSSPTPDTDHILFAEYTSQGSGVANANRPSFANILMITRIGVTPLARSASSQARGLQSILEKRPDDVVITFAARTAMGKVRKGQFKDHPVDEILLALFKASFAKTKLEPAKIDDVCVGTCHPPSPLYVSRAAAITAGIPAEVPISTVNRLCSSGLMSVRNIAHSIQAGEASLGIGVGAENMTLNPRPTPGITSEVSKNSQATDCVQPMGWTSEMVAKHFGISREKQDHYALISHTRAEKAQKAGIFKDEIIPIDIEGKTISEDDTIRPGVTAESLAGLKPVFPDWGNSLATAGNASGIGDGAALCVLTTRERAEKEGMEILAKWVTSTVVGKLLATRLDRLTTNRSEFEGVEPRYMGIAPIPAINKILEQSGLRKEDVDTWEINEAFASQFAYCVEQLGIPIEKINVNGGAIALTHPLGMTGTRQIVTGLAQLRRQNGQILCTSMCIDHEQQCNATNAASRISPPDGAIVVNPTTTTSGQFKTLASAVSSLQNDSSFQSIFMFPGTYQEQVLIDRSGPVTIYGYTTDIMVFAANQVVIAHSASLGTTGSDDASGTLRIKSDGVALYNIDIRNDFGVSQTNGQAIAISQYGSKFGAYACRFFSYQDTLYANVGTQVYLKSFIEGAVDFIFGRQGLAYFEGNTIASKGAGCITASGREANDSGSYVFNKNTIIAASDAFQNVTGNVFLGRPWGDFAKVIFKSTVINAPLNSAIWSIWSSGDPRTDNILFAEFNNTGPGVANANRPSFATLLTGSQADQYTIASAVGSDYAEWVDTDYLS</sequence>
<dbReference type="GO" id="GO:0003988">
    <property type="term" value="F:acetyl-CoA C-acyltransferase activity"/>
    <property type="evidence" value="ECO:0007669"/>
    <property type="project" value="UniProtKB-EC"/>
</dbReference>
<evidence type="ECO:0000256" key="13">
    <source>
        <dbReference type="ARBA" id="ARBA00047605"/>
    </source>
</evidence>
<accession>A0A9Q5NF07</accession>
<dbReference type="Gene3D" id="2.160.20.10">
    <property type="entry name" value="Single-stranded right-handed beta-helix, Pectin lyase-like"/>
    <property type="match status" value="2"/>
</dbReference>
<feature type="domain" description="Pectinesterase catalytic" evidence="18">
    <location>
        <begin position="217"/>
        <end position="469"/>
    </location>
</feature>
<evidence type="ECO:0000256" key="8">
    <source>
        <dbReference type="ARBA" id="ARBA00022679"/>
    </source>
</evidence>
<dbReference type="GO" id="GO:0006635">
    <property type="term" value="P:fatty acid beta-oxidation"/>
    <property type="evidence" value="ECO:0007669"/>
    <property type="project" value="TreeGrafter"/>
</dbReference>
<comment type="catalytic activity">
    <reaction evidence="14">
        <text>[(1-&gt;4)-alpha-D-galacturonosyl methyl ester](n) + n H2O = [(1-&gt;4)-alpha-D-galacturonosyl](n) + n methanol + n H(+)</text>
        <dbReference type="Rhea" id="RHEA:22380"/>
        <dbReference type="Rhea" id="RHEA-COMP:14570"/>
        <dbReference type="Rhea" id="RHEA-COMP:14573"/>
        <dbReference type="ChEBI" id="CHEBI:15377"/>
        <dbReference type="ChEBI" id="CHEBI:15378"/>
        <dbReference type="ChEBI" id="CHEBI:17790"/>
        <dbReference type="ChEBI" id="CHEBI:140522"/>
        <dbReference type="ChEBI" id="CHEBI:140523"/>
        <dbReference type="EC" id="3.1.1.11"/>
    </reaction>
</comment>
<keyword evidence="8" id="KW-0808">Transferase</keyword>
<dbReference type="EMBL" id="LNZH02000071">
    <property type="protein sequence ID" value="OCB91714.1"/>
    <property type="molecule type" value="Genomic_DNA"/>
</dbReference>
<comment type="similarity">
    <text evidence="5">Belongs to the thiolase-like superfamily. Thiolase family.</text>
</comment>
<dbReference type="InterPro" id="IPR020616">
    <property type="entry name" value="Thiolase_N"/>
</dbReference>
<evidence type="ECO:0000259" key="17">
    <source>
        <dbReference type="Pfam" id="PF00108"/>
    </source>
</evidence>
<dbReference type="EC" id="3.1.1.11" evidence="6"/>
<evidence type="ECO:0000256" key="1">
    <source>
        <dbReference type="ARBA" id="ARBA00004613"/>
    </source>
</evidence>
<dbReference type="Gene3D" id="3.40.47.10">
    <property type="match status" value="2"/>
</dbReference>
<dbReference type="GO" id="GO:0010124">
    <property type="term" value="P:phenylacetate catabolic process"/>
    <property type="evidence" value="ECO:0007669"/>
    <property type="project" value="TreeGrafter"/>
</dbReference>
<evidence type="ECO:0000256" key="7">
    <source>
        <dbReference type="ARBA" id="ARBA00022525"/>
    </source>
</evidence>
<dbReference type="GO" id="GO:0030599">
    <property type="term" value="F:pectinesterase activity"/>
    <property type="evidence" value="ECO:0007669"/>
    <property type="project" value="UniProtKB-EC"/>
</dbReference>
<dbReference type="SUPFAM" id="SSF53901">
    <property type="entry name" value="Thiolase-like"/>
    <property type="match status" value="2"/>
</dbReference>
<dbReference type="InterPro" id="IPR002155">
    <property type="entry name" value="Thiolase"/>
</dbReference>
<dbReference type="InterPro" id="IPR016039">
    <property type="entry name" value="Thiolase-like"/>
</dbReference>
<evidence type="ECO:0000256" key="16">
    <source>
        <dbReference type="SAM" id="MobiDB-lite"/>
    </source>
</evidence>
<dbReference type="PANTHER" id="PTHR43853">
    <property type="entry name" value="3-KETOACYL-COA THIOLASE, PEROXISOMAL"/>
    <property type="match status" value="1"/>
</dbReference>
<feature type="domain" description="Thiolase N-terminal" evidence="17">
    <location>
        <begin position="502"/>
        <end position="745"/>
    </location>
</feature>
<gene>
    <name evidence="20" type="ORF">A7U60_g1028</name>
</gene>
<protein>
    <recommendedName>
        <fullName evidence="6">pectinesterase</fullName>
        <ecNumber evidence="6">3.1.1.11</ecNumber>
    </recommendedName>
</protein>
<comment type="caution">
    <text evidence="20">The sequence shown here is derived from an EMBL/GenBank/DDBJ whole genome shotgun (WGS) entry which is preliminary data.</text>
</comment>